<evidence type="ECO:0000256" key="5">
    <source>
        <dbReference type="SAM" id="SignalP"/>
    </source>
</evidence>
<feature type="chain" id="PRO_5045399935" evidence="5">
    <location>
        <begin position="23"/>
        <end position="399"/>
    </location>
</feature>
<reference evidence="7 8" key="1">
    <citation type="submission" date="2020-08" db="EMBL/GenBank/DDBJ databases">
        <authorList>
            <person name="Liu C."/>
            <person name="Sun Q."/>
        </authorList>
    </citation>
    <scope>NUCLEOTIDE SEQUENCE [LARGE SCALE GENOMIC DNA]</scope>
    <source>
        <strain evidence="7 8">NSJ-59</strain>
    </source>
</reference>
<dbReference type="InterPro" id="IPR038765">
    <property type="entry name" value="Papain-like_cys_pep_sf"/>
</dbReference>
<dbReference type="Pfam" id="PF01471">
    <property type="entry name" value="PG_binding_1"/>
    <property type="match status" value="3"/>
</dbReference>
<dbReference type="PANTHER" id="PTHR47053:SF1">
    <property type="entry name" value="MUREIN DD-ENDOPEPTIDASE MEPH-RELATED"/>
    <property type="match status" value="1"/>
</dbReference>
<name>A0ABR6VJ05_9FIRM</name>
<dbReference type="Gene3D" id="1.10.101.10">
    <property type="entry name" value="PGBD-like superfamily/PGBD"/>
    <property type="match status" value="3"/>
</dbReference>
<dbReference type="InterPro" id="IPR036365">
    <property type="entry name" value="PGBD-like_sf"/>
</dbReference>
<evidence type="ECO:0000313" key="7">
    <source>
        <dbReference type="EMBL" id="MBC3537176.1"/>
    </source>
</evidence>
<dbReference type="Proteomes" id="UP000606870">
    <property type="component" value="Unassembled WGS sequence"/>
</dbReference>
<dbReference type="Pfam" id="PF00877">
    <property type="entry name" value="NLPC_P60"/>
    <property type="match status" value="1"/>
</dbReference>
<dbReference type="InterPro" id="IPR002477">
    <property type="entry name" value="Peptidoglycan-bd-like"/>
</dbReference>
<dbReference type="EMBL" id="JACOGK010000021">
    <property type="protein sequence ID" value="MBC3537176.1"/>
    <property type="molecule type" value="Genomic_DNA"/>
</dbReference>
<keyword evidence="4" id="KW-0788">Thiol protease</keyword>
<sequence length="399" mass="41673">MLQIKKLAGLTCVCFLASVSFAGATFHPGDRGSQIVAVQQQLAAAGYSVTADGDYGTATTEAIKAFQQANGLTADGILGAATYRALMGSDMPDNTSSRFVQKTSAPAPAATGVLGIQQALAAQGYSVDTDGVFGKGTEAAVKAFQQAHGLTADGVVGPATYAALVGSPMPDGQSSYRLADRFRSDAAAAPAASAVTATSDNAIVLLQQALVNQGYNIDVDGSFGVGTENAVRDFQAKHGLEVDGVAGQATFYELTGKFLPSGPLRRFGNGGYGGMTMVADRAQRLMGIANQYIGVPYVFGGNDPSGFDCSGFTRYVYSAVGIDLPRMADEQYNVGSYVSRSFLQPGDLVFFTTYLPGVSHVGIYIGNNQFINASNNGVSIDNLDSRYWSSRYVGARRVM</sequence>
<evidence type="ECO:0000256" key="4">
    <source>
        <dbReference type="ARBA" id="ARBA00022807"/>
    </source>
</evidence>
<dbReference type="SUPFAM" id="SSF54001">
    <property type="entry name" value="Cysteine proteinases"/>
    <property type="match status" value="1"/>
</dbReference>
<keyword evidence="8" id="KW-1185">Reference proteome</keyword>
<dbReference type="SUPFAM" id="SSF47090">
    <property type="entry name" value="PGBD-like"/>
    <property type="match status" value="3"/>
</dbReference>
<comment type="caution">
    <text evidence="7">The sequence shown here is derived from an EMBL/GenBank/DDBJ whole genome shotgun (WGS) entry which is preliminary data.</text>
</comment>
<dbReference type="InterPro" id="IPR000064">
    <property type="entry name" value="NLP_P60_dom"/>
</dbReference>
<organism evidence="7 8">
    <name type="scientific">Megasphaera hominis</name>
    <dbReference type="NCBI Taxonomy" id="159836"/>
    <lineage>
        <taxon>Bacteria</taxon>
        <taxon>Bacillati</taxon>
        <taxon>Bacillota</taxon>
        <taxon>Negativicutes</taxon>
        <taxon>Veillonellales</taxon>
        <taxon>Veillonellaceae</taxon>
        <taxon>Megasphaera</taxon>
    </lineage>
</organism>
<dbReference type="PROSITE" id="PS51935">
    <property type="entry name" value="NLPC_P60"/>
    <property type="match status" value="1"/>
</dbReference>
<evidence type="ECO:0000256" key="1">
    <source>
        <dbReference type="ARBA" id="ARBA00007074"/>
    </source>
</evidence>
<dbReference type="PANTHER" id="PTHR47053">
    <property type="entry name" value="MUREIN DD-ENDOPEPTIDASE MEPH-RELATED"/>
    <property type="match status" value="1"/>
</dbReference>
<keyword evidence="2" id="KW-0645">Protease</keyword>
<evidence type="ECO:0000259" key="6">
    <source>
        <dbReference type="PROSITE" id="PS51935"/>
    </source>
</evidence>
<evidence type="ECO:0000256" key="2">
    <source>
        <dbReference type="ARBA" id="ARBA00022670"/>
    </source>
</evidence>
<feature type="domain" description="NlpC/P60" evidence="6">
    <location>
        <begin position="279"/>
        <end position="399"/>
    </location>
</feature>
<evidence type="ECO:0000313" key="8">
    <source>
        <dbReference type="Proteomes" id="UP000606870"/>
    </source>
</evidence>
<dbReference type="InterPro" id="IPR036366">
    <property type="entry name" value="PGBDSf"/>
</dbReference>
<keyword evidence="5" id="KW-0732">Signal</keyword>
<gene>
    <name evidence="7" type="ORF">H8J70_07920</name>
</gene>
<evidence type="ECO:0000256" key="3">
    <source>
        <dbReference type="ARBA" id="ARBA00022801"/>
    </source>
</evidence>
<comment type="similarity">
    <text evidence="1">Belongs to the peptidase C40 family.</text>
</comment>
<accession>A0ABR6VJ05</accession>
<dbReference type="InterPro" id="IPR051202">
    <property type="entry name" value="Peptidase_C40"/>
</dbReference>
<dbReference type="Gene3D" id="3.90.1720.10">
    <property type="entry name" value="endopeptidase domain like (from Nostoc punctiforme)"/>
    <property type="match status" value="1"/>
</dbReference>
<feature type="signal peptide" evidence="5">
    <location>
        <begin position="1"/>
        <end position="22"/>
    </location>
</feature>
<keyword evidence="3" id="KW-0378">Hydrolase</keyword>
<proteinExistence type="inferred from homology"/>
<protein>
    <submittedName>
        <fullName evidence="7">Peptidoglycan-binding protein</fullName>
    </submittedName>
</protein>